<gene>
    <name evidence="6" type="primary">khpB</name>
    <name evidence="6" type="synonym">eloR</name>
    <name evidence="8" type="ORF">HMPREF9429_00108</name>
</gene>
<accession>E2Z9K4</accession>
<dbReference type="Pfam" id="PF14804">
    <property type="entry name" value="Jag_N"/>
    <property type="match status" value="1"/>
</dbReference>
<dbReference type="InterPro" id="IPR015946">
    <property type="entry name" value="KH_dom-like_a/b"/>
</dbReference>
<protein>
    <recommendedName>
        <fullName evidence="6">RNA-binding protein KhpB</fullName>
    </recommendedName>
    <alternativeName>
        <fullName evidence="6">RNA-binding protein EloR</fullName>
    </alternativeName>
</protein>
<dbReference type="Proteomes" id="UP000003195">
    <property type="component" value="Unassembled WGS sequence"/>
</dbReference>
<dbReference type="HOGENOM" id="CLU_042512_0_0_9"/>
<dbReference type="InterPro" id="IPR039247">
    <property type="entry name" value="KhpB"/>
</dbReference>
<dbReference type="OrthoDB" id="9794483at2"/>
<proteinExistence type="inferred from homology"/>
<dbReference type="GO" id="GO:0005737">
    <property type="term" value="C:cytoplasm"/>
    <property type="evidence" value="ECO:0007669"/>
    <property type="project" value="UniProtKB-SubCell"/>
</dbReference>
<dbReference type="GO" id="GO:0009252">
    <property type="term" value="P:peptidoglycan biosynthetic process"/>
    <property type="evidence" value="ECO:0007669"/>
    <property type="project" value="UniProtKB-UniRule"/>
</dbReference>
<dbReference type="GO" id="GO:0071555">
    <property type="term" value="P:cell wall organization"/>
    <property type="evidence" value="ECO:0007669"/>
    <property type="project" value="UniProtKB-KW"/>
</dbReference>
<comment type="caution">
    <text evidence="6">Lacks conserved residue(s) required for the propagation of feature annotation.</text>
</comment>
<keyword evidence="2 6" id="KW-0694">RNA-binding</keyword>
<dbReference type="AlphaFoldDB" id="E2Z9K4"/>
<sequence length="239" mass="27050">MMIIEATGKTIEEAIESGLKELGKDISEVETEVLVQPSSGILGFGKKEAKVRLTVIEKQVEEVPVEAIQVEEVSVEVKPVELDGEEARNDAEEIAADAKEFLNTILEKMGISAVIEKMIKADRITLHIHGDDLGVLIGKHGQTLDALQYIINLKANKGKENRFFIMLDVENYRARREETLKNLAHRLASRVKRNRNKVVLEPMNGFERKIIHVALQDTEHVRTESEGQDPYRHVVIYYQ</sequence>
<evidence type="ECO:0000313" key="8">
    <source>
        <dbReference type="EMBL" id="EFQ05030.1"/>
    </source>
</evidence>
<evidence type="ECO:0000256" key="1">
    <source>
        <dbReference type="ARBA" id="ARBA00022490"/>
    </source>
</evidence>
<dbReference type="InterPro" id="IPR038008">
    <property type="entry name" value="Jag_KH"/>
</dbReference>
<keyword evidence="3 6" id="KW-0133">Cell shape</keyword>
<dbReference type="GO" id="GO:0008360">
    <property type="term" value="P:regulation of cell shape"/>
    <property type="evidence" value="ECO:0007669"/>
    <property type="project" value="UniProtKB-KW"/>
</dbReference>
<dbReference type="EMBL" id="AECS01000003">
    <property type="protein sequence ID" value="EFQ05030.1"/>
    <property type="molecule type" value="Genomic_DNA"/>
</dbReference>
<dbReference type="PROSITE" id="PS51061">
    <property type="entry name" value="R3H"/>
    <property type="match status" value="1"/>
</dbReference>
<name>E2Z9K4_9FIRM</name>
<dbReference type="SUPFAM" id="SSF82708">
    <property type="entry name" value="R3H domain"/>
    <property type="match status" value="1"/>
</dbReference>
<dbReference type="SMART" id="SM01245">
    <property type="entry name" value="Jag_N"/>
    <property type="match status" value="1"/>
</dbReference>
<dbReference type="InterPro" id="IPR038247">
    <property type="entry name" value="Jag_N_dom_sf"/>
</dbReference>
<dbReference type="HAMAP" id="MF_00867">
    <property type="entry name" value="KhpB"/>
    <property type="match status" value="1"/>
</dbReference>
<dbReference type="InterPro" id="IPR036867">
    <property type="entry name" value="R3H_dom_sf"/>
</dbReference>
<dbReference type="eggNOG" id="COG1847">
    <property type="taxonomic scope" value="Bacteria"/>
</dbReference>
<dbReference type="InterPro" id="IPR034079">
    <property type="entry name" value="R3H_KhpB"/>
</dbReference>
<evidence type="ECO:0000313" key="9">
    <source>
        <dbReference type="Proteomes" id="UP000003195"/>
    </source>
</evidence>
<dbReference type="CDD" id="cd02414">
    <property type="entry name" value="KH-II_Jag"/>
    <property type="match status" value="1"/>
</dbReference>
<evidence type="ECO:0000259" key="7">
    <source>
        <dbReference type="PROSITE" id="PS51061"/>
    </source>
</evidence>
<dbReference type="Gene3D" id="3.30.30.80">
    <property type="entry name" value="probable RNA-binding protein from clostridium symbiosum atcc 14940"/>
    <property type="match status" value="1"/>
</dbReference>
<comment type="caution">
    <text evidence="8">The sequence shown here is derived from an EMBL/GenBank/DDBJ whole genome shotgun (WGS) entry which is preliminary data.</text>
</comment>
<dbReference type="GO" id="GO:0003723">
    <property type="term" value="F:RNA binding"/>
    <property type="evidence" value="ECO:0007669"/>
    <property type="project" value="UniProtKB-UniRule"/>
</dbReference>
<organism evidence="8 9">
    <name type="scientific">Megasphaera micronuciformis F0359</name>
    <dbReference type="NCBI Taxonomy" id="706434"/>
    <lineage>
        <taxon>Bacteria</taxon>
        <taxon>Bacillati</taxon>
        <taxon>Bacillota</taxon>
        <taxon>Negativicutes</taxon>
        <taxon>Veillonellales</taxon>
        <taxon>Veillonellaceae</taxon>
        <taxon>Megasphaera</taxon>
    </lineage>
</organism>
<dbReference type="Pfam" id="PF13083">
    <property type="entry name" value="KH_KhpA-B"/>
    <property type="match status" value="1"/>
</dbReference>
<reference evidence="8 9" key="1">
    <citation type="submission" date="2010-08" db="EMBL/GenBank/DDBJ databases">
        <authorList>
            <person name="Weinstock G."/>
            <person name="Sodergren E."/>
            <person name="Clifton S."/>
            <person name="Fulton L."/>
            <person name="Fulton B."/>
            <person name="Courtney L."/>
            <person name="Fronick C."/>
            <person name="Harrison M."/>
            <person name="Strong C."/>
            <person name="Farmer C."/>
            <person name="Delahaunty K."/>
            <person name="Markovic C."/>
            <person name="Hall O."/>
            <person name="Minx P."/>
            <person name="Tomlinson C."/>
            <person name="Mitreva M."/>
            <person name="Hou S."/>
            <person name="Chen J."/>
            <person name="Wollam A."/>
            <person name="Pepin K.H."/>
            <person name="Johnson M."/>
            <person name="Bhonagiri V."/>
            <person name="Zhang X."/>
            <person name="Suruliraj S."/>
            <person name="Warren W."/>
            <person name="Chinwalla A."/>
            <person name="Mardis E.R."/>
            <person name="Wilson R.K."/>
        </authorList>
    </citation>
    <scope>NUCLEOTIDE SEQUENCE [LARGE SCALE GENOMIC DNA]</scope>
    <source>
        <strain evidence="8 9">F0359</strain>
    </source>
</reference>
<evidence type="ECO:0000256" key="5">
    <source>
        <dbReference type="ARBA" id="ARBA00023316"/>
    </source>
</evidence>
<dbReference type="InterPro" id="IPR001374">
    <property type="entry name" value="R3H_dom"/>
</dbReference>
<comment type="similarity">
    <text evidence="6">Belongs to the KhpB RNA-binding protein family.</text>
</comment>
<keyword evidence="1 6" id="KW-0963">Cytoplasm</keyword>
<evidence type="ECO:0000256" key="6">
    <source>
        <dbReference type="HAMAP-Rule" id="MF_00867"/>
    </source>
</evidence>
<keyword evidence="5 6" id="KW-0961">Cell wall biogenesis/degradation</keyword>
<dbReference type="CDD" id="cd02644">
    <property type="entry name" value="R3H_jag"/>
    <property type="match status" value="1"/>
</dbReference>
<dbReference type="PANTHER" id="PTHR35800:SF1">
    <property type="entry name" value="RNA-BINDING PROTEIN KHPB"/>
    <property type="match status" value="1"/>
</dbReference>
<dbReference type="SMART" id="SM00393">
    <property type="entry name" value="R3H"/>
    <property type="match status" value="1"/>
</dbReference>
<keyword evidence="4 6" id="KW-0143">Chaperone</keyword>
<comment type="function">
    <text evidence="6">A probable RNA chaperone. Forms a complex with KhpA which binds to cellular RNA and controls its expression. Plays a role in peptidoglycan (PG) homeostasis and cell length regulation.</text>
</comment>
<comment type="subunit">
    <text evidence="6">Forms a complex with KhpA.</text>
</comment>
<dbReference type="Pfam" id="PF01424">
    <property type="entry name" value="R3H"/>
    <property type="match status" value="1"/>
</dbReference>
<dbReference type="PANTHER" id="PTHR35800">
    <property type="entry name" value="PROTEIN JAG"/>
    <property type="match status" value="1"/>
</dbReference>
<comment type="domain">
    <text evidence="6">Has an N-terminal Jag-N domain and 2 RNA-binding domains (KH and R3H).</text>
</comment>
<evidence type="ECO:0000256" key="3">
    <source>
        <dbReference type="ARBA" id="ARBA00022960"/>
    </source>
</evidence>
<evidence type="ECO:0000256" key="2">
    <source>
        <dbReference type="ARBA" id="ARBA00022884"/>
    </source>
</evidence>
<dbReference type="Gene3D" id="3.30.1370.50">
    <property type="entry name" value="R3H-like domain"/>
    <property type="match status" value="1"/>
</dbReference>
<dbReference type="STRING" id="706434.HMPREF9429_00108"/>
<dbReference type="Gene3D" id="3.30.300.20">
    <property type="match status" value="1"/>
</dbReference>
<feature type="domain" description="R3H" evidence="7">
    <location>
        <begin position="174"/>
        <end position="239"/>
    </location>
</feature>
<keyword evidence="9" id="KW-1185">Reference proteome</keyword>
<dbReference type="NCBIfam" id="NF041568">
    <property type="entry name" value="Jag_EloR"/>
    <property type="match status" value="1"/>
</dbReference>
<evidence type="ECO:0000256" key="4">
    <source>
        <dbReference type="ARBA" id="ARBA00023186"/>
    </source>
</evidence>
<comment type="subcellular location">
    <subcellularLocation>
        <location evidence="6">Cytoplasm</location>
    </subcellularLocation>
</comment>
<dbReference type="InterPro" id="IPR032782">
    <property type="entry name" value="KhpB_N"/>
</dbReference>
<dbReference type="RefSeq" id="WP_006940818.1">
    <property type="nucleotide sequence ID" value="NZ_GL538177.1"/>
</dbReference>